<comment type="caution">
    <text evidence="8">The sequence shown here is derived from an EMBL/GenBank/DDBJ whole genome shotgun (WGS) entry which is preliminary data.</text>
</comment>
<keyword evidence="6 7" id="KW-0472">Membrane</keyword>
<evidence type="ECO:0000313" key="9">
    <source>
        <dbReference type="Proteomes" id="UP000319941"/>
    </source>
</evidence>
<keyword evidence="4 7" id="KW-0812">Transmembrane</keyword>
<sequence length="134" mass="14229">MQFLENDDLGKLILRLTLGVLLLFHGLSKLLGDGGTLSWIAQQLEGMGIPGVVAYGVYIGEIIAPIMLILGYQSRVAGLIVVGNMLFAFAIAHMSQLISLSSSGGWALELQGFYLATGLAVVFLGSGRFAVQED</sequence>
<dbReference type="AlphaFoldDB" id="A0A558HH03"/>
<evidence type="ECO:0000256" key="7">
    <source>
        <dbReference type="SAM" id="Phobius"/>
    </source>
</evidence>
<evidence type="ECO:0000256" key="1">
    <source>
        <dbReference type="ARBA" id="ARBA00004651"/>
    </source>
</evidence>
<dbReference type="InterPro" id="IPR032808">
    <property type="entry name" value="DoxX"/>
</dbReference>
<dbReference type="OrthoDB" id="280866at2"/>
<feature type="transmembrane region" description="Helical" evidence="7">
    <location>
        <begin position="79"/>
        <end position="100"/>
    </location>
</feature>
<evidence type="ECO:0000256" key="4">
    <source>
        <dbReference type="ARBA" id="ARBA00022692"/>
    </source>
</evidence>
<name>A0A558HH03_9GAMM</name>
<dbReference type="STRING" id="553385.GCA_000591415_01624"/>
<keyword evidence="9" id="KW-1185">Reference proteome</keyword>
<keyword evidence="3" id="KW-1003">Cell membrane</keyword>
<comment type="subcellular location">
    <subcellularLocation>
        <location evidence="1">Cell membrane</location>
        <topology evidence="1">Multi-pass membrane protein</topology>
    </subcellularLocation>
</comment>
<keyword evidence="5 7" id="KW-1133">Transmembrane helix</keyword>
<evidence type="ECO:0000256" key="5">
    <source>
        <dbReference type="ARBA" id="ARBA00022989"/>
    </source>
</evidence>
<feature type="transmembrane region" description="Helical" evidence="7">
    <location>
        <begin position="52"/>
        <end position="72"/>
    </location>
</feature>
<dbReference type="PANTHER" id="PTHR33452">
    <property type="entry name" value="OXIDOREDUCTASE CATD-RELATED"/>
    <property type="match status" value="1"/>
</dbReference>
<evidence type="ECO:0000256" key="3">
    <source>
        <dbReference type="ARBA" id="ARBA00022475"/>
    </source>
</evidence>
<dbReference type="RefSeq" id="WP_024951785.1">
    <property type="nucleotide sequence ID" value="NZ_CAWOWR010000002.1"/>
</dbReference>
<reference evidence="8 9" key="1">
    <citation type="submission" date="2019-07" db="EMBL/GenBank/DDBJ databases">
        <title>Diversity of Bacteria from Kongsfjorden, Arctic.</title>
        <authorList>
            <person name="Yu Y."/>
        </authorList>
    </citation>
    <scope>NUCLEOTIDE SEQUENCE [LARGE SCALE GENOMIC DNA]</scope>
    <source>
        <strain evidence="8 9">SM1923</strain>
    </source>
</reference>
<proteinExistence type="inferred from homology"/>
<feature type="transmembrane region" description="Helical" evidence="7">
    <location>
        <begin position="112"/>
        <end position="131"/>
    </location>
</feature>
<evidence type="ECO:0000256" key="6">
    <source>
        <dbReference type="ARBA" id="ARBA00023136"/>
    </source>
</evidence>
<dbReference type="PANTHER" id="PTHR33452:SF1">
    <property type="entry name" value="INNER MEMBRANE PROTEIN YPHA-RELATED"/>
    <property type="match status" value="1"/>
</dbReference>
<evidence type="ECO:0000256" key="2">
    <source>
        <dbReference type="ARBA" id="ARBA00006679"/>
    </source>
</evidence>
<dbReference type="Proteomes" id="UP000319941">
    <property type="component" value="Unassembled WGS sequence"/>
</dbReference>
<comment type="similarity">
    <text evidence="2">Belongs to the DoxX family.</text>
</comment>
<evidence type="ECO:0000313" key="8">
    <source>
        <dbReference type="EMBL" id="TVU68412.1"/>
    </source>
</evidence>
<protein>
    <submittedName>
        <fullName evidence="8">DoxX family protein</fullName>
    </submittedName>
</protein>
<feature type="transmembrane region" description="Helical" evidence="7">
    <location>
        <begin position="12"/>
        <end position="32"/>
    </location>
</feature>
<dbReference type="GO" id="GO:0005886">
    <property type="term" value="C:plasma membrane"/>
    <property type="evidence" value="ECO:0007669"/>
    <property type="project" value="UniProtKB-SubCell"/>
</dbReference>
<gene>
    <name evidence="8" type="ORF">FQP86_14560</name>
</gene>
<dbReference type="Pfam" id="PF07681">
    <property type="entry name" value="DoxX"/>
    <property type="match status" value="1"/>
</dbReference>
<accession>A0A558HH03</accession>
<dbReference type="EMBL" id="VNFH01000010">
    <property type="protein sequence ID" value="TVU68412.1"/>
    <property type="molecule type" value="Genomic_DNA"/>
</dbReference>
<dbReference type="InterPro" id="IPR051907">
    <property type="entry name" value="DoxX-like_oxidoreductase"/>
</dbReference>
<organism evidence="8 9">
    <name type="scientific">Cobetia crustatorum</name>
    <dbReference type="NCBI Taxonomy" id="553385"/>
    <lineage>
        <taxon>Bacteria</taxon>
        <taxon>Pseudomonadati</taxon>
        <taxon>Pseudomonadota</taxon>
        <taxon>Gammaproteobacteria</taxon>
        <taxon>Oceanospirillales</taxon>
        <taxon>Halomonadaceae</taxon>
        <taxon>Cobetia</taxon>
    </lineage>
</organism>